<evidence type="ECO:0000313" key="7">
    <source>
        <dbReference type="EMBL" id="CAG7642752.1"/>
    </source>
</evidence>
<reference evidence="7" key="1">
    <citation type="submission" date="2021-06" db="EMBL/GenBank/DDBJ databases">
        <authorList>
            <person name="Criscuolo A."/>
        </authorList>
    </citation>
    <scope>NUCLEOTIDE SEQUENCE</scope>
    <source>
        <strain evidence="7">CIP111600</strain>
    </source>
</reference>
<dbReference type="GO" id="GO:0003700">
    <property type="term" value="F:DNA-binding transcription factor activity"/>
    <property type="evidence" value="ECO:0007669"/>
    <property type="project" value="InterPro"/>
</dbReference>
<dbReference type="AlphaFoldDB" id="A0A916K776"/>
<dbReference type="GO" id="GO:0004400">
    <property type="term" value="F:histidinol-phosphate transaminase activity"/>
    <property type="evidence" value="ECO:0007669"/>
    <property type="project" value="UniProtKB-EC"/>
</dbReference>
<dbReference type="SMART" id="SM00345">
    <property type="entry name" value="HTH_GNTR"/>
    <property type="match status" value="1"/>
</dbReference>
<dbReference type="PROSITE" id="PS50949">
    <property type="entry name" value="HTH_GNTR"/>
    <property type="match status" value="1"/>
</dbReference>
<feature type="domain" description="HTH gntR-type" evidence="6">
    <location>
        <begin position="2"/>
        <end position="70"/>
    </location>
</feature>
<gene>
    <name evidence="7" type="primary">hisC_3</name>
    <name evidence="7" type="ORF">PAESOLCIP111_04379</name>
</gene>
<evidence type="ECO:0000313" key="8">
    <source>
        <dbReference type="Proteomes" id="UP000693672"/>
    </source>
</evidence>
<dbReference type="InterPro" id="IPR051446">
    <property type="entry name" value="HTH_trans_reg/aminotransferase"/>
</dbReference>
<keyword evidence="5" id="KW-0804">Transcription</keyword>
<keyword evidence="8" id="KW-1185">Reference proteome</keyword>
<evidence type="ECO:0000256" key="4">
    <source>
        <dbReference type="ARBA" id="ARBA00023125"/>
    </source>
</evidence>
<dbReference type="PANTHER" id="PTHR46577:SF2">
    <property type="entry name" value="TRANSCRIPTIONAL REGULATORY PROTEIN"/>
    <property type="match status" value="1"/>
</dbReference>
<keyword evidence="4" id="KW-0238">DNA-binding</keyword>
<comment type="caution">
    <text evidence="7">The sequence shown here is derived from an EMBL/GenBank/DDBJ whole genome shotgun (WGS) entry which is preliminary data.</text>
</comment>
<evidence type="ECO:0000256" key="5">
    <source>
        <dbReference type="ARBA" id="ARBA00023163"/>
    </source>
</evidence>
<dbReference type="InterPro" id="IPR004839">
    <property type="entry name" value="Aminotransferase_I/II_large"/>
</dbReference>
<dbReference type="CDD" id="cd00609">
    <property type="entry name" value="AAT_like"/>
    <property type="match status" value="1"/>
</dbReference>
<dbReference type="CDD" id="cd07377">
    <property type="entry name" value="WHTH_GntR"/>
    <property type="match status" value="1"/>
</dbReference>
<evidence type="ECO:0000256" key="3">
    <source>
        <dbReference type="ARBA" id="ARBA00023015"/>
    </source>
</evidence>
<protein>
    <submittedName>
        <fullName evidence="7">Histidinol-phosphate aminotransferase</fullName>
        <ecNumber evidence="7">2.6.1.9</ecNumber>
    </submittedName>
</protein>
<proteinExistence type="predicted"/>
<dbReference type="GO" id="GO:0003677">
    <property type="term" value="F:DNA binding"/>
    <property type="evidence" value="ECO:0007669"/>
    <property type="project" value="UniProtKB-KW"/>
</dbReference>
<dbReference type="GO" id="GO:0030170">
    <property type="term" value="F:pyridoxal phosphate binding"/>
    <property type="evidence" value="ECO:0007669"/>
    <property type="project" value="InterPro"/>
</dbReference>
<organism evidence="7 8">
    <name type="scientific">Paenibacillus solanacearum</name>
    <dbReference type="NCBI Taxonomy" id="2048548"/>
    <lineage>
        <taxon>Bacteria</taxon>
        <taxon>Bacillati</taxon>
        <taxon>Bacillota</taxon>
        <taxon>Bacilli</taxon>
        <taxon>Bacillales</taxon>
        <taxon>Paenibacillaceae</taxon>
        <taxon>Paenibacillus</taxon>
    </lineage>
</organism>
<dbReference type="Proteomes" id="UP000693672">
    <property type="component" value="Unassembled WGS sequence"/>
</dbReference>
<evidence type="ECO:0000259" key="6">
    <source>
        <dbReference type="PROSITE" id="PS50949"/>
    </source>
</evidence>
<keyword evidence="2 7" id="KW-0032">Aminotransferase</keyword>
<dbReference type="EMBL" id="CAJVAS010000023">
    <property type="protein sequence ID" value="CAG7642752.1"/>
    <property type="molecule type" value="Genomic_DNA"/>
</dbReference>
<dbReference type="RefSeq" id="WP_246627566.1">
    <property type="nucleotide sequence ID" value="NZ_CAJVAS010000023.1"/>
</dbReference>
<sequence>MELKYNRIIDAFRGDIESGVIRPGAKLPSIRELTVRFGCSKNTAIRAYEGLEKEHLVYSVPKSGYYAVVRPASSRTAGAGEGIDFSSAAPDPAVMPYADFQHCMNRAIELYKDRLFTYSDPQGFASLRQALQRHLADKQVFAAPEQISVVSGSQQALHLLAGMPFPNGKQAVLVEQPTYPGMLRSLELLGVTAIGIARTGQGIDLEELERHFRSNPIKFFYTVPRFHNPLGTSYSPEVKERIARLAAAYDVYIVEDDYIADLEAGRRADPIYAYSDSGHVVYVKSFSKVMLPGLRLAAAVLPRALIETFRLFKASADSSTAALSQGALELYLNCGMYGRHADHMQERYRSRMEALRSACKQHLPEEARIHVPEAGLFCRLLLPDGLPASDIGALLKQQGILTAPTDRCFLPAFAKDNGLRLSIIRTNEAQIEEGIGRIGQMLREHLRHQPPLQWAPVIDWLE</sequence>
<accession>A0A916K776</accession>
<evidence type="ECO:0000256" key="1">
    <source>
        <dbReference type="ARBA" id="ARBA00001933"/>
    </source>
</evidence>
<dbReference type="EC" id="2.6.1.9" evidence="7"/>
<keyword evidence="3" id="KW-0805">Transcription regulation</keyword>
<dbReference type="Pfam" id="PF00392">
    <property type="entry name" value="GntR"/>
    <property type="match status" value="1"/>
</dbReference>
<dbReference type="InterPro" id="IPR000524">
    <property type="entry name" value="Tscrpt_reg_HTH_GntR"/>
</dbReference>
<dbReference type="PANTHER" id="PTHR46577">
    <property type="entry name" value="HTH-TYPE TRANSCRIPTIONAL REGULATORY PROTEIN GABR"/>
    <property type="match status" value="1"/>
</dbReference>
<name>A0A916K776_9BACL</name>
<dbReference type="Pfam" id="PF00155">
    <property type="entry name" value="Aminotran_1_2"/>
    <property type="match status" value="1"/>
</dbReference>
<keyword evidence="7" id="KW-0808">Transferase</keyword>
<evidence type="ECO:0000256" key="2">
    <source>
        <dbReference type="ARBA" id="ARBA00022576"/>
    </source>
</evidence>
<comment type="cofactor">
    <cofactor evidence="1">
        <name>pyridoxal 5'-phosphate</name>
        <dbReference type="ChEBI" id="CHEBI:597326"/>
    </cofactor>
</comment>